<dbReference type="Proteomes" id="UP000692954">
    <property type="component" value="Unassembled WGS sequence"/>
</dbReference>
<comment type="caution">
    <text evidence="1">The sequence shown here is derived from an EMBL/GenBank/DDBJ whole genome shotgun (WGS) entry which is preliminary data.</text>
</comment>
<keyword evidence="2" id="KW-1185">Reference proteome</keyword>
<reference evidence="1" key="1">
    <citation type="submission" date="2021-01" db="EMBL/GenBank/DDBJ databases">
        <authorList>
            <consortium name="Genoscope - CEA"/>
            <person name="William W."/>
        </authorList>
    </citation>
    <scope>NUCLEOTIDE SEQUENCE</scope>
</reference>
<protein>
    <submittedName>
        <fullName evidence="1">Uncharacterized protein</fullName>
    </submittedName>
</protein>
<gene>
    <name evidence="1" type="ORF">PSON_ATCC_30995.1.T3350012</name>
</gene>
<evidence type="ECO:0000313" key="2">
    <source>
        <dbReference type="Proteomes" id="UP000692954"/>
    </source>
</evidence>
<accession>A0A8S1RU01</accession>
<organism evidence="1 2">
    <name type="scientific">Paramecium sonneborni</name>
    <dbReference type="NCBI Taxonomy" id="65129"/>
    <lineage>
        <taxon>Eukaryota</taxon>
        <taxon>Sar</taxon>
        <taxon>Alveolata</taxon>
        <taxon>Ciliophora</taxon>
        <taxon>Intramacronucleata</taxon>
        <taxon>Oligohymenophorea</taxon>
        <taxon>Peniculida</taxon>
        <taxon>Parameciidae</taxon>
        <taxon>Paramecium</taxon>
    </lineage>
</organism>
<evidence type="ECO:0000313" key="1">
    <source>
        <dbReference type="EMBL" id="CAD8130832.1"/>
    </source>
</evidence>
<sequence length="359" mass="43649">MNSKLKVRNSILKWKYELEYEIQKPITNLNENKLNVQQLENHHDKYEIFDFGLSHDSIHLAIFEEKIRKINQTSRRTQGRYKSHFRVKLIELNSGVVVFTSSQLVRRFYYVNFQFSKKSNYFMFQGDLHGYILIDIQQKKEFVFSNLEDSYYILQFESIKNFYLLKNNIIFHINVEQINLQIEKEICIKFRFNVIFYFQSILQKFVLVSTELFHYIIYIQNLRVIKQRKKITDVRTQIIIFKNYLMVEQENIHETDYSVSLLNSGKLLRRVKTHFGYSGNIYQDENGVEKFNFTNIVYDNDICYYLVYKFDFFRGTYQEIPFKFNQQDQEDILKLKFGKQFILIQSKLKKNYIKCYLLN</sequence>
<name>A0A8S1RU01_9CILI</name>
<dbReference type="AlphaFoldDB" id="A0A8S1RU01"/>
<dbReference type="EMBL" id="CAJJDN010000335">
    <property type="protein sequence ID" value="CAD8130832.1"/>
    <property type="molecule type" value="Genomic_DNA"/>
</dbReference>
<proteinExistence type="predicted"/>